<keyword evidence="2 8" id="KW-0436">Ligase</keyword>
<keyword evidence="4 8" id="KW-0332">GMP biosynthesis</keyword>
<dbReference type="FunFam" id="3.40.50.880:FF:000047">
    <property type="entry name" value="GMP synthase [glutamine-hydrolyzing] subunit A"/>
    <property type="match status" value="1"/>
</dbReference>
<dbReference type="Proteomes" id="UP000054323">
    <property type="component" value="Unassembled WGS sequence"/>
</dbReference>
<dbReference type="PANTHER" id="PTHR11922:SF2">
    <property type="entry name" value="GMP SYNTHASE [GLUTAMINE-HYDROLYZING]"/>
    <property type="match status" value="1"/>
</dbReference>
<dbReference type="EMBL" id="LGGD01000107">
    <property type="protein sequence ID" value="KUK61709.1"/>
    <property type="molecule type" value="Genomic_DNA"/>
</dbReference>
<comment type="subunit">
    <text evidence="8">Heterodimer composed of a glutamine amidotransferase subunit (A) and a GMP-binding subunit (B).</text>
</comment>
<feature type="active site" evidence="8">
    <location>
        <position position="177"/>
    </location>
</feature>
<evidence type="ECO:0000256" key="7">
    <source>
        <dbReference type="ARBA" id="ARBA00022962"/>
    </source>
</evidence>
<dbReference type="PRINTS" id="PR00096">
    <property type="entry name" value="GATASE"/>
</dbReference>
<evidence type="ECO:0000313" key="10">
    <source>
        <dbReference type="EMBL" id="KUK61709.1"/>
    </source>
</evidence>
<dbReference type="SUPFAM" id="SSF52317">
    <property type="entry name" value="Class I glutamine amidotransferase-like"/>
    <property type="match status" value="1"/>
</dbReference>
<dbReference type="InterPro" id="IPR023686">
    <property type="entry name" value="GMP_synthase_A"/>
</dbReference>
<proteinExistence type="inferred from homology"/>
<evidence type="ECO:0000256" key="5">
    <source>
        <dbReference type="ARBA" id="ARBA00022755"/>
    </source>
</evidence>
<dbReference type="InterPro" id="IPR004739">
    <property type="entry name" value="GMP_synth_GATase"/>
</dbReference>
<dbReference type="NCBIfam" id="NF001975">
    <property type="entry name" value="PRK00758.1"/>
    <property type="match status" value="1"/>
</dbReference>
<dbReference type="EC" id="6.3.5.2" evidence="8"/>
<dbReference type="Gene3D" id="3.40.50.880">
    <property type="match status" value="1"/>
</dbReference>
<keyword evidence="6 8" id="KW-0067">ATP-binding</keyword>
<dbReference type="GO" id="GO:0003921">
    <property type="term" value="F:GMP synthase activity"/>
    <property type="evidence" value="ECO:0007669"/>
    <property type="project" value="TreeGrafter"/>
</dbReference>
<dbReference type="InterPro" id="IPR029062">
    <property type="entry name" value="Class_I_gatase-like"/>
</dbReference>
<feature type="active site" evidence="8">
    <location>
        <position position="179"/>
    </location>
</feature>
<dbReference type="GO" id="GO:0005524">
    <property type="term" value="F:ATP binding"/>
    <property type="evidence" value="ECO:0007669"/>
    <property type="project" value="UniProtKB-KW"/>
</dbReference>
<dbReference type="InterPro" id="IPR017926">
    <property type="entry name" value="GATASE"/>
</dbReference>
<accession>A0A101GNJ7</accession>
<evidence type="ECO:0000259" key="9">
    <source>
        <dbReference type="Pfam" id="PF00117"/>
    </source>
</evidence>
<comment type="caution">
    <text evidence="10">The sequence shown here is derived from an EMBL/GenBank/DDBJ whole genome shotgun (WGS) entry which is preliminary data.</text>
</comment>
<dbReference type="PANTHER" id="PTHR11922">
    <property type="entry name" value="GMP SYNTHASE-RELATED"/>
    <property type="match status" value="1"/>
</dbReference>
<reference evidence="11" key="1">
    <citation type="journal article" date="2015" name="MBio">
        <title>Genome-Resolved Metagenomic Analysis Reveals Roles for Candidate Phyla and Other Microbial Community Members in Biogeochemical Transformations in Oil Reservoirs.</title>
        <authorList>
            <person name="Hu P."/>
            <person name="Tom L."/>
            <person name="Singh A."/>
            <person name="Thomas B.C."/>
            <person name="Baker B.J."/>
            <person name="Piceno Y.M."/>
            <person name="Andersen G.L."/>
            <person name="Banfield J.F."/>
        </authorList>
    </citation>
    <scope>NUCLEOTIDE SEQUENCE [LARGE SCALE GENOMIC DNA]</scope>
</reference>
<sequence length="199" mass="21640">MPEGRTIPFYIDLYAMLPLYVVNNHGQFNHLILRTLRDMDLETTMISNETPPAEVARGCRGIILGGGPTLDRIGVAPAYLDLGLPVLGICLGLHIMATARGGAVRQGASGGFGAVEVDILEQSSLLQGYPNRINVWASHADEVSVVPEGFVRLAESVICGVEAMASPDERLYGVQWHPEVSHTVNGRLLFENFDRICLE</sequence>
<evidence type="ECO:0000256" key="6">
    <source>
        <dbReference type="ARBA" id="ARBA00022840"/>
    </source>
</evidence>
<evidence type="ECO:0000256" key="4">
    <source>
        <dbReference type="ARBA" id="ARBA00022749"/>
    </source>
</evidence>
<dbReference type="PATRIC" id="fig|2198.4.peg.1306"/>
<keyword evidence="3 8" id="KW-0547">Nucleotide-binding</keyword>
<dbReference type="UniPathway" id="UPA00189">
    <property type="reaction ID" value="UER00296"/>
</dbReference>
<dbReference type="PRINTS" id="PR00097">
    <property type="entry name" value="ANTSNTHASEII"/>
</dbReference>
<protein>
    <recommendedName>
        <fullName evidence="8">GMP synthase [glutamine-hydrolyzing] subunit A</fullName>
        <ecNumber evidence="8">6.3.5.2</ecNumber>
    </recommendedName>
    <alternativeName>
        <fullName evidence="8">Glutamine amidotransferase</fullName>
    </alternativeName>
</protein>
<evidence type="ECO:0000256" key="1">
    <source>
        <dbReference type="ARBA" id="ARBA00002332"/>
    </source>
</evidence>
<evidence type="ECO:0000313" key="11">
    <source>
        <dbReference type="Proteomes" id="UP000054323"/>
    </source>
</evidence>
<organism evidence="10 11">
    <name type="scientific">Methanoculleus marisnigri</name>
    <dbReference type="NCBI Taxonomy" id="2198"/>
    <lineage>
        <taxon>Archaea</taxon>
        <taxon>Methanobacteriati</taxon>
        <taxon>Methanobacteriota</taxon>
        <taxon>Stenosarchaea group</taxon>
        <taxon>Methanomicrobia</taxon>
        <taxon>Methanomicrobiales</taxon>
        <taxon>Methanomicrobiaceae</taxon>
        <taxon>Methanoculleus</taxon>
    </lineage>
</organism>
<dbReference type="Pfam" id="PF00117">
    <property type="entry name" value="GATase"/>
    <property type="match status" value="1"/>
</dbReference>
<dbReference type="CDD" id="cd01742">
    <property type="entry name" value="GATase1_GMP_Synthase"/>
    <property type="match status" value="1"/>
</dbReference>
<comment type="function">
    <text evidence="1 8">Catalyzes the synthesis of GMP from XMP.</text>
</comment>
<comment type="pathway">
    <text evidence="8">Purine metabolism; GMP biosynthesis; GMP from XMP (L-Gln route): step 1/1.</text>
</comment>
<feature type="active site" description="Nucleophile" evidence="8">
    <location>
        <position position="90"/>
    </location>
</feature>
<dbReference type="HAMAP" id="MF_01510">
    <property type="entry name" value="GMP_synthase_A"/>
    <property type="match status" value="1"/>
</dbReference>
<feature type="domain" description="Glutamine amidotransferase" evidence="9">
    <location>
        <begin position="21"/>
        <end position="193"/>
    </location>
</feature>
<comment type="catalytic activity">
    <reaction evidence="8">
        <text>XMP + L-glutamine + ATP + H2O = GMP + L-glutamate + AMP + diphosphate + 2 H(+)</text>
        <dbReference type="Rhea" id="RHEA:11680"/>
        <dbReference type="ChEBI" id="CHEBI:15377"/>
        <dbReference type="ChEBI" id="CHEBI:15378"/>
        <dbReference type="ChEBI" id="CHEBI:29985"/>
        <dbReference type="ChEBI" id="CHEBI:30616"/>
        <dbReference type="ChEBI" id="CHEBI:33019"/>
        <dbReference type="ChEBI" id="CHEBI:57464"/>
        <dbReference type="ChEBI" id="CHEBI:58115"/>
        <dbReference type="ChEBI" id="CHEBI:58359"/>
        <dbReference type="ChEBI" id="CHEBI:456215"/>
        <dbReference type="EC" id="6.3.5.2"/>
    </reaction>
</comment>
<dbReference type="NCBIfam" id="TIGR00888">
    <property type="entry name" value="guaA_Nterm"/>
    <property type="match status" value="1"/>
</dbReference>
<evidence type="ECO:0000256" key="3">
    <source>
        <dbReference type="ARBA" id="ARBA00022741"/>
    </source>
</evidence>
<keyword evidence="7 8" id="KW-0315">Glutamine amidotransferase</keyword>
<evidence type="ECO:0000256" key="2">
    <source>
        <dbReference type="ARBA" id="ARBA00022598"/>
    </source>
</evidence>
<evidence type="ECO:0000256" key="8">
    <source>
        <dbReference type="HAMAP-Rule" id="MF_01510"/>
    </source>
</evidence>
<dbReference type="AlphaFoldDB" id="A0A101GNJ7"/>
<dbReference type="GO" id="GO:0005829">
    <property type="term" value="C:cytosol"/>
    <property type="evidence" value="ECO:0007669"/>
    <property type="project" value="TreeGrafter"/>
</dbReference>
<gene>
    <name evidence="8" type="primary">guaAA</name>
    <name evidence="10" type="ORF">XD82_0986</name>
</gene>
<dbReference type="PROSITE" id="PS51273">
    <property type="entry name" value="GATASE_TYPE_1"/>
    <property type="match status" value="1"/>
</dbReference>
<name>A0A101GNJ7_9EURY</name>
<keyword evidence="5 8" id="KW-0658">Purine biosynthesis</keyword>